<protein>
    <submittedName>
        <fullName evidence="1">Uncharacterized protein</fullName>
    </submittedName>
</protein>
<accession>A0A420JAB1</accession>
<comment type="caution">
    <text evidence="1">The sequence shown here is derived from an EMBL/GenBank/DDBJ whole genome shotgun (WGS) entry which is preliminary data.</text>
</comment>
<evidence type="ECO:0000313" key="1">
    <source>
        <dbReference type="EMBL" id="RKF83672.1"/>
    </source>
</evidence>
<dbReference type="AlphaFoldDB" id="A0A420JAB1"/>
<evidence type="ECO:0000313" key="2">
    <source>
        <dbReference type="Proteomes" id="UP000285326"/>
    </source>
</evidence>
<sequence>MAYCVMSLVSQNIYLQEMCPSSFSASFYTYCSYLYYYQILRAKDEVGQRKLSRSERRVLRHLRNISEPEAWPVPTPLIELFSAFGYYKSSNTVYSYVVPSFPVFQHISCSPGSPYTTGFSNYPMVPGIQRFPPIAAYVEFLYKSGTDTAFYQNLLLMDITLRSRLKMGNKRLMNPHIHV</sequence>
<organism evidence="1 2">
    <name type="scientific">Golovinomyces cichoracearum</name>
    <dbReference type="NCBI Taxonomy" id="62708"/>
    <lineage>
        <taxon>Eukaryota</taxon>
        <taxon>Fungi</taxon>
        <taxon>Dikarya</taxon>
        <taxon>Ascomycota</taxon>
        <taxon>Pezizomycotina</taxon>
        <taxon>Leotiomycetes</taxon>
        <taxon>Erysiphales</taxon>
        <taxon>Erysiphaceae</taxon>
        <taxon>Golovinomyces</taxon>
    </lineage>
</organism>
<reference evidence="1 2" key="1">
    <citation type="journal article" date="2018" name="BMC Genomics">
        <title>Comparative genome analyses reveal sequence features reflecting distinct modes of host-adaptation between dicot and monocot powdery mildew.</title>
        <authorList>
            <person name="Wu Y."/>
            <person name="Ma X."/>
            <person name="Pan Z."/>
            <person name="Kale S.D."/>
            <person name="Song Y."/>
            <person name="King H."/>
            <person name="Zhang Q."/>
            <person name="Presley C."/>
            <person name="Deng X."/>
            <person name="Wei C.I."/>
            <person name="Xiao S."/>
        </authorList>
    </citation>
    <scope>NUCLEOTIDE SEQUENCE [LARGE SCALE GENOMIC DNA]</scope>
    <source>
        <strain evidence="1">UMSG1</strain>
    </source>
</reference>
<dbReference type="Proteomes" id="UP000285326">
    <property type="component" value="Unassembled WGS sequence"/>
</dbReference>
<proteinExistence type="predicted"/>
<dbReference type="EMBL" id="MCBS01015629">
    <property type="protein sequence ID" value="RKF83672.1"/>
    <property type="molecule type" value="Genomic_DNA"/>
</dbReference>
<gene>
    <name evidence="1" type="ORF">GcM1_156008</name>
</gene>
<name>A0A420JAB1_9PEZI</name>